<dbReference type="CDD" id="cd16917">
    <property type="entry name" value="HATPase_UhpB-NarQ-NarX-like"/>
    <property type="match status" value="1"/>
</dbReference>
<gene>
    <name evidence="7" type="ORF">U6A24_11130</name>
</gene>
<organism evidence="7 8">
    <name type="scientific">Aquimarina gracilis</name>
    <dbReference type="NCBI Taxonomy" id="874422"/>
    <lineage>
        <taxon>Bacteria</taxon>
        <taxon>Pseudomonadati</taxon>
        <taxon>Bacteroidota</taxon>
        <taxon>Flavobacteriia</taxon>
        <taxon>Flavobacteriales</taxon>
        <taxon>Flavobacteriaceae</taxon>
        <taxon>Aquimarina</taxon>
    </lineage>
</organism>
<comment type="caution">
    <text evidence="7">The sequence shown here is derived from an EMBL/GenBank/DDBJ whole genome shotgun (WGS) entry which is preliminary data.</text>
</comment>
<dbReference type="PANTHER" id="PTHR24421">
    <property type="entry name" value="NITRATE/NITRITE SENSOR PROTEIN NARX-RELATED"/>
    <property type="match status" value="1"/>
</dbReference>
<proteinExistence type="predicted"/>
<keyword evidence="4" id="KW-0175">Coiled coil</keyword>
<keyword evidence="7" id="KW-0067">ATP-binding</keyword>
<evidence type="ECO:0000256" key="3">
    <source>
        <dbReference type="ARBA" id="ARBA00023012"/>
    </source>
</evidence>
<dbReference type="InterPro" id="IPR050482">
    <property type="entry name" value="Sensor_HK_TwoCompSys"/>
</dbReference>
<keyword evidence="5" id="KW-0472">Membrane</keyword>
<dbReference type="Proteomes" id="UP001327027">
    <property type="component" value="Unassembled WGS sequence"/>
</dbReference>
<evidence type="ECO:0000256" key="4">
    <source>
        <dbReference type="SAM" id="Coils"/>
    </source>
</evidence>
<dbReference type="GO" id="GO:0005524">
    <property type="term" value="F:ATP binding"/>
    <property type="evidence" value="ECO:0007669"/>
    <property type="project" value="UniProtKB-KW"/>
</dbReference>
<keyword evidence="7" id="KW-0547">Nucleotide-binding</keyword>
<feature type="coiled-coil region" evidence="4">
    <location>
        <begin position="411"/>
        <end position="440"/>
    </location>
</feature>
<evidence type="ECO:0000256" key="5">
    <source>
        <dbReference type="SAM" id="Phobius"/>
    </source>
</evidence>
<dbReference type="Pfam" id="PF02518">
    <property type="entry name" value="HATPase_c"/>
    <property type="match status" value="1"/>
</dbReference>
<evidence type="ECO:0000259" key="6">
    <source>
        <dbReference type="Pfam" id="PF02518"/>
    </source>
</evidence>
<keyword evidence="3" id="KW-0902">Two-component regulatory system</keyword>
<keyword evidence="5" id="KW-1133">Transmembrane helix</keyword>
<dbReference type="PANTHER" id="PTHR24421:SF60">
    <property type="entry name" value="SENSOR HISTIDINE KINASE COMP"/>
    <property type="match status" value="1"/>
</dbReference>
<dbReference type="SUPFAM" id="SSF48452">
    <property type="entry name" value="TPR-like"/>
    <property type="match status" value="1"/>
</dbReference>
<accession>A0ABU5ZVY6</accession>
<keyword evidence="2" id="KW-0418">Kinase</keyword>
<feature type="transmembrane region" description="Helical" evidence="5">
    <location>
        <begin position="442"/>
        <end position="462"/>
    </location>
</feature>
<evidence type="ECO:0000256" key="1">
    <source>
        <dbReference type="ARBA" id="ARBA00022679"/>
    </source>
</evidence>
<evidence type="ECO:0000313" key="7">
    <source>
        <dbReference type="EMBL" id="MEB3346018.1"/>
    </source>
</evidence>
<sequence>MKLWRVISPHTLIIGGIFYFITISSVFGQTLKTETPTTAKEMDSISQYYVLSGKDSIGISSRLNYINKYLKNVFSYKNDSLFYLGLMRKTLLLGKIKEYDSAIYYTNRLYDIAYKNKDTLYIIKSLTKLGIYHKGNSELTDAFQYYNKTFKLSRDINDSIVAGKSLLQMANIQTFLGDYFGSRTTAIEGVKYLENSSDIRNLAGLYHIISVSNRHQKRFKEAKRYNLLAINLAKDSLSYSLIGSRNILIFENTKALISANEGDYNKALSILDTLVSNPIVKNNKTEYSRVLGNLGFVKWLKNNQDENVEETLYSSLKIRESINDIEGLVTINLYLTKYYLNKDRVKALYHAEESYKNAKIWHSLTSIIEALGYIFQLKDDVTEEAKVFNETYLKLNEINQSNREIYAVTKYENENLTNENLKLEAANAKLAIEKAKEERENIIYLLATLVLVLAGGFIFYLLQQRHKRQRIRDVFNAETRISKKLHDELANDVYHVMTQVQNNRNDQEVLDKLEDIYGRTRDISRENSSFKLGKNYTQELSGMLSSYGSDHTKIIIKDIDDINWSAITPEKKIIIHRIIQELMVNMKKHSQASLVAVTFKKNAKNIEISYADNGIGVIKNDIIYSSGLQNAENRIKTIGGSFIFESEEGKGFKAKINFPN</sequence>
<dbReference type="SUPFAM" id="SSF55874">
    <property type="entry name" value="ATPase domain of HSP90 chaperone/DNA topoisomerase II/histidine kinase"/>
    <property type="match status" value="1"/>
</dbReference>
<dbReference type="Gene3D" id="1.25.40.10">
    <property type="entry name" value="Tetratricopeptide repeat domain"/>
    <property type="match status" value="2"/>
</dbReference>
<reference evidence="7 8" key="1">
    <citation type="journal article" date="2013" name="Int. J. Syst. Evol. Microbiol.">
        <title>Aquimarina gracilis sp. nov., isolated from the gut microflora of a mussel, Mytilus coruscus, and emended description of Aquimarina spongiae.</title>
        <authorList>
            <person name="Park S.C."/>
            <person name="Choe H.N."/>
            <person name="Baik K.S."/>
            <person name="Seong C.N."/>
        </authorList>
    </citation>
    <scope>NUCLEOTIDE SEQUENCE [LARGE SCALE GENOMIC DNA]</scope>
    <source>
        <strain evidence="7 8">PSC32</strain>
    </source>
</reference>
<dbReference type="InterPro" id="IPR011990">
    <property type="entry name" value="TPR-like_helical_dom_sf"/>
</dbReference>
<dbReference type="InterPro" id="IPR003594">
    <property type="entry name" value="HATPase_dom"/>
</dbReference>
<dbReference type="InterPro" id="IPR036890">
    <property type="entry name" value="HATPase_C_sf"/>
</dbReference>
<keyword evidence="5" id="KW-0812">Transmembrane</keyword>
<dbReference type="EMBL" id="JAYKLX010000005">
    <property type="protein sequence ID" value="MEB3346018.1"/>
    <property type="molecule type" value="Genomic_DNA"/>
</dbReference>
<protein>
    <submittedName>
        <fullName evidence="7">ATP-binding protein</fullName>
    </submittedName>
</protein>
<evidence type="ECO:0000313" key="8">
    <source>
        <dbReference type="Proteomes" id="UP001327027"/>
    </source>
</evidence>
<keyword evidence="8" id="KW-1185">Reference proteome</keyword>
<keyword evidence="1" id="KW-0808">Transferase</keyword>
<feature type="domain" description="Histidine kinase/HSP90-like ATPase" evidence="6">
    <location>
        <begin position="573"/>
        <end position="659"/>
    </location>
</feature>
<dbReference type="Gene3D" id="3.30.565.10">
    <property type="entry name" value="Histidine kinase-like ATPase, C-terminal domain"/>
    <property type="match status" value="1"/>
</dbReference>
<name>A0ABU5ZVY6_9FLAO</name>
<evidence type="ECO:0000256" key="2">
    <source>
        <dbReference type="ARBA" id="ARBA00022777"/>
    </source>
</evidence>
<dbReference type="RefSeq" id="WP_324180048.1">
    <property type="nucleotide sequence ID" value="NZ_BAABAW010000006.1"/>
</dbReference>